<feature type="compositionally biased region" description="Basic residues" evidence="8">
    <location>
        <begin position="93"/>
        <end position="104"/>
    </location>
</feature>
<keyword evidence="1" id="KW-0808">Transferase</keyword>
<dbReference type="PROSITE" id="PS50158">
    <property type="entry name" value="ZF_CCHC"/>
    <property type="match status" value="1"/>
</dbReference>
<keyword evidence="10" id="KW-1185">Reference proteome</keyword>
<evidence type="ECO:0000256" key="5">
    <source>
        <dbReference type="ARBA" id="ARBA00022801"/>
    </source>
</evidence>
<keyword evidence="5" id="KW-0378">Hydrolase</keyword>
<dbReference type="Gene3D" id="3.30.70.270">
    <property type="match status" value="2"/>
</dbReference>
<evidence type="ECO:0000256" key="2">
    <source>
        <dbReference type="ARBA" id="ARBA00022695"/>
    </source>
</evidence>
<dbReference type="InterPro" id="IPR005162">
    <property type="entry name" value="Retrotrans_gag_dom"/>
</dbReference>
<dbReference type="CDD" id="cd01647">
    <property type="entry name" value="RT_LTR"/>
    <property type="match status" value="1"/>
</dbReference>
<keyword evidence="7" id="KW-0479">Metal-binding</keyword>
<sequence length="1396" mass="159790">MFRVATVKQQQQEDSSLSVEDHGFLNLGDLGKYLKLVDLGEDVGRVSTNVRCLGATHVYKVFTLFLCCMQTRRAGSQSLIPIDLEIEATARKQGGRRRQNKNKKKDTMGDEAPAKSLWEYGIPDTTTGVLSSIVRPAVTAAHFELKPQFIQFISNDSFSGSPNDCPVSHIDNFLEKCDTMKINNVTDEAIRLRLFPFSLRDRAKEWLKDEGTGSFDTWDKLVKAFLVKFLDQEKTSRMRNELTTFRQAEDESLYESWRRFKRLQRQCPHHGIPEWLLIQAFYNGLTHEYRIYIDAASGGSITAKVPSEAKALIEKMAANDNYHPGGRNSAKKGGKYNVDALTMLTSTVQALSQKFDQFQTGSSTVASCEVCGIQGHIANDCQINNVGLTIEQANALYNNNNQRRPFDPYSNTYNEGWKQNPAFSYKNTQNQLNPPPPRNNFNQPPGFQARPPFNQQSFNHQAPPQPKSNLEAMVESLAASQLKQDKYWEGQMKQNDFLATSIQQIQAQNKLMESQISQLAHQVGQFSKTPGKFPGNTEQPPKGQMNAVTLRNGRVLEDLPPKEPQKKVIVVEEEKDESEKVVEEEKKEPIVSPIEPYKPPVPFPQRLAQAKLEKKYGKFLEVLKKLHINIPFLDAISEMPSYAKFLKDMLSNKRKIEENTTVFILEDDHASSIEPQRRLNPNMRDVVRKEVVKLLDAGIIYPISDSKWVSPVQVVPKKGGMTVVKNDKGEQISTRTVTGWRMCIDYRRLNKATRKDHFPLPFIDQMLERLAKHSFFCWLDGYSGFFQIPIHPDDQEKTTFTCPYGTYAYRRMPFGLCNAPATFQRCMMAIFSGLIENSMEVFMDDFSVYGTSFDVCLDNLEKVLHRCQEVNLVLNWERCHFMVQQGVVLGHVVSHRGIKVDRAKIEVIERLPPPNSVKGVRSFLDHAGFYRRFIKDFSKIARPLTELLCGDVPFVFTDACTEAFDRLKQALISAPIIQSPDWNLPFEIMCDASDYAVGAVLGQRKDGKLHAIYYMSKTLAPAQMNYATTEKELLAVVYAMEKFRSYLVGSKVIVHTDHAALKYLMSKKDAKPRLIRWILLLQEFDMEIRDKKGAENVVADHLSRLVLEGESDEDLPIDDSFPDEKLLVIATTEIPWYADIANYLACGTIPHGYSSQQRKKFFKEVRRHFWDDPFLYKSCADGVIRRCIPENETSGQVEISNREIKTILEKMVARTRKDWSAKIDDALWAYRTAFKTPIGTTPYRLVYGKACHLPVELEHRAFWAIKALNFDSQAAGEKRLLQLNELDELRLDAYESSRLYKEKTKRWHDKHILRREFKEGDLVLLFNSRLKLFPGKLRSRWSGPFRVSKVFPYGSIELWNRQNGTFKVNGQRVKHYRVGDPIDESVDITLSEPSPE</sequence>
<organism evidence="10 11">
    <name type="scientific">Spinacia oleracea</name>
    <name type="common">Spinach</name>
    <dbReference type="NCBI Taxonomy" id="3562"/>
    <lineage>
        <taxon>Eukaryota</taxon>
        <taxon>Viridiplantae</taxon>
        <taxon>Streptophyta</taxon>
        <taxon>Embryophyta</taxon>
        <taxon>Tracheophyta</taxon>
        <taxon>Spermatophyta</taxon>
        <taxon>Magnoliopsida</taxon>
        <taxon>eudicotyledons</taxon>
        <taxon>Gunneridae</taxon>
        <taxon>Pentapetalae</taxon>
        <taxon>Caryophyllales</taxon>
        <taxon>Chenopodiaceae</taxon>
        <taxon>Chenopodioideae</taxon>
        <taxon>Anserineae</taxon>
        <taxon>Spinacia</taxon>
    </lineage>
</organism>
<dbReference type="InterPro" id="IPR036397">
    <property type="entry name" value="RNaseH_sf"/>
</dbReference>
<evidence type="ECO:0000256" key="1">
    <source>
        <dbReference type="ARBA" id="ARBA00022679"/>
    </source>
</evidence>
<protein>
    <recommendedName>
        <fullName evidence="9">CCHC-type domain-containing protein</fullName>
    </recommendedName>
</protein>
<dbReference type="Pfam" id="PF03732">
    <property type="entry name" value="Retrotrans_gag"/>
    <property type="match status" value="1"/>
</dbReference>
<dbReference type="InterPro" id="IPR000477">
    <property type="entry name" value="RT_dom"/>
</dbReference>
<keyword evidence="2" id="KW-0548">Nucleotidyltransferase</keyword>
<dbReference type="CDD" id="cd09274">
    <property type="entry name" value="RNase_HI_RT_Ty3"/>
    <property type="match status" value="1"/>
</dbReference>
<evidence type="ECO:0000256" key="6">
    <source>
        <dbReference type="ARBA" id="ARBA00022918"/>
    </source>
</evidence>
<dbReference type="Proteomes" id="UP000813463">
    <property type="component" value="Chromosome 6"/>
</dbReference>
<evidence type="ECO:0000313" key="11">
    <source>
        <dbReference type="RefSeq" id="XP_056688087.1"/>
    </source>
</evidence>
<reference evidence="10" key="1">
    <citation type="journal article" date="2021" name="Nat. Commun.">
        <title>Genomic analyses provide insights into spinach domestication and the genetic basis of agronomic traits.</title>
        <authorList>
            <person name="Cai X."/>
            <person name="Sun X."/>
            <person name="Xu C."/>
            <person name="Sun H."/>
            <person name="Wang X."/>
            <person name="Ge C."/>
            <person name="Zhang Z."/>
            <person name="Wang Q."/>
            <person name="Fei Z."/>
            <person name="Jiao C."/>
            <person name="Wang Q."/>
        </authorList>
    </citation>
    <scope>NUCLEOTIDE SEQUENCE [LARGE SCALE GENOMIC DNA]</scope>
    <source>
        <strain evidence="10">cv. Varoflay</strain>
    </source>
</reference>
<keyword evidence="7" id="KW-0862">Zinc</keyword>
<dbReference type="Pfam" id="PF00078">
    <property type="entry name" value="RVT_1"/>
    <property type="match status" value="1"/>
</dbReference>
<dbReference type="PANTHER" id="PTHR37984:SF5">
    <property type="entry name" value="PROTEIN NYNRIN-LIKE"/>
    <property type="match status" value="1"/>
</dbReference>
<evidence type="ECO:0000256" key="7">
    <source>
        <dbReference type="PROSITE-ProRule" id="PRU00047"/>
    </source>
</evidence>
<feature type="region of interest" description="Disordered" evidence="8">
    <location>
        <begin position="426"/>
        <end position="446"/>
    </location>
</feature>
<feature type="region of interest" description="Disordered" evidence="8">
    <location>
        <begin position="91"/>
        <end position="110"/>
    </location>
</feature>
<dbReference type="SUPFAM" id="SSF56672">
    <property type="entry name" value="DNA/RNA polymerases"/>
    <property type="match status" value="1"/>
</dbReference>
<keyword evidence="6" id="KW-0695">RNA-directed DNA polymerase</keyword>
<evidence type="ECO:0000256" key="4">
    <source>
        <dbReference type="ARBA" id="ARBA00022759"/>
    </source>
</evidence>
<evidence type="ECO:0000259" key="9">
    <source>
        <dbReference type="PROSITE" id="PS50158"/>
    </source>
</evidence>
<proteinExistence type="predicted"/>
<dbReference type="GeneID" id="110777541"/>
<keyword evidence="3" id="KW-0540">Nuclease</keyword>
<dbReference type="InterPro" id="IPR050951">
    <property type="entry name" value="Retrovirus_Pol_polyprotein"/>
</dbReference>
<dbReference type="RefSeq" id="XP_056688087.1">
    <property type="nucleotide sequence ID" value="XM_056832109.1"/>
</dbReference>
<evidence type="ECO:0000313" key="10">
    <source>
        <dbReference type="Proteomes" id="UP000813463"/>
    </source>
</evidence>
<name>A0ABM3QXJ9_SPIOL</name>
<dbReference type="InterPro" id="IPR043502">
    <property type="entry name" value="DNA/RNA_pol_sf"/>
</dbReference>
<dbReference type="PANTHER" id="PTHR37984">
    <property type="entry name" value="PROTEIN CBG26694"/>
    <property type="match status" value="1"/>
</dbReference>
<keyword evidence="7" id="KW-0863">Zinc-finger</keyword>
<evidence type="ECO:0000256" key="8">
    <source>
        <dbReference type="SAM" id="MobiDB-lite"/>
    </source>
</evidence>
<dbReference type="InterPro" id="IPR043128">
    <property type="entry name" value="Rev_trsase/Diguanyl_cyclase"/>
</dbReference>
<dbReference type="Gene3D" id="3.30.420.10">
    <property type="entry name" value="Ribonuclease H-like superfamily/Ribonuclease H"/>
    <property type="match status" value="1"/>
</dbReference>
<evidence type="ECO:0000256" key="3">
    <source>
        <dbReference type="ARBA" id="ARBA00022722"/>
    </source>
</evidence>
<dbReference type="InterPro" id="IPR001878">
    <property type="entry name" value="Znf_CCHC"/>
</dbReference>
<accession>A0ABM3QXJ9</accession>
<reference evidence="11" key="2">
    <citation type="submission" date="2025-08" db="UniProtKB">
        <authorList>
            <consortium name="RefSeq"/>
        </authorList>
    </citation>
    <scope>IDENTIFICATION</scope>
    <source>
        <tissue evidence="11">Leaf</tissue>
    </source>
</reference>
<dbReference type="InterPro" id="IPR041373">
    <property type="entry name" value="RT_RNaseH"/>
</dbReference>
<dbReference type="Pfam" id="PF17917">
    <property type="entry name" value="RT_RNaseH"/>
    <property type="match status" value="1"/>
</dbReference>
<dbReference type="SUPFAM" id="SSF53098">
    <property type="entry name" value="Ribonuclease H-like"/>
    <property type="match status" value="1"/>
</dbReference>
<gene>
    <name evidence="11" type="primary">LOC110777541</name>
</gene>
<feature type="domain" description="CCHC-type" evidence="9">
    <location>
        <begin position="368"/>
        <end position="381"/>
    </location>
</feature>
<keyword evidence="4" id="KW-0255">Endonuclease</keyword>
<dbReference type="Gene3D" id="3.10.10.10">
    <property type="entry name" value="HIV Type 1 Reverse Transcriptase, subunit A, domain 1"/>
    <property type="match status" value="1"/>
</dbReference>
<dbReference type="InterPro" id="IPR012337">
    <property type="entry name" value="RNaseH-like_sf"/>
</dbReference>